<dbReference type="EMBL" id="BJWL01000252">
    <property type="protein sequence ID" value="GFS36460.1"/>
    <property type="molecule type" value="Genomic_DNA"/>
</dbReference>
<dbReference type="InterPro" id="IPR011331">
    <property type="entry name" value="Ribosomal_eL37/eL43"/>
</dbReference>
<accession>A0A7J0DL72</accession>
<comment type="caution">
    <text evidence="4">The sequence shown here is derived from an EMBL/GenBank/DDBJ whole genome shotgun (WGS) entry which is preliminary data.</text>
</comment>
<evidence type="ECO:0000256" key="3">
    <source>
        <dbReference type="SAM" id="MobiDB-lite"/>
    </source>
</evidence>
<dbReference type="OrthoDB" id="528079at2759"/>
<organism evidence="4 5">
    <name type="scientific">Actinidia rufa</name>
    <dbReference type="NCBI Taxonomy" id="165716"/>
    <lineage>
        <taxon>Eukaryota</taxon>
        <taxon>Viridiplantae</taxon>
        <taxon>Streptophyta</taxon>
        <taxon>Embryophyta</taxon>
        <taxon>Tracheophyta</taxon>
        <taxon>Spermatophyta</taxon>
        <taxon>Magnoliopsida</taxon>
        <taxon>eudicotyledons</taxon>
        <taxon>Gunneridae</taxon>
        <taxon>Pentapetalae</taxon>
        <taxon>asterids</taxon>
        <taxon>Ericales</taxon>
        <taxon>Actinidiaceae</taxon>
        <taxon>Actinidia</taxon>
    </lineage>
</organism>
<keyword evidence="5" id="KW-1185">Reference proteome</keyword>
<sequence length="76" mass="8374">MATSSKAMFGGKEQGVSVRGGTRPTHCVRCGRRSFHLRRADATYNWRVKAIRRKTTETGPMRDQAAPRKKGATAPA</sequence>
<evidence type="ECO:0000256" key="2">
    <source>
        <dbReference type="ARBA" id="ARBA00023274"/>
    </source>
</evidence>
<keyword evidence="1 4" id="KW-0689">Ribosomal protein</keyword>
<dbReference type="GO" id="GO:0006412">
    <property type="term" value="P:translation"/>
    <property type="evidence" value="ECO:0007669"/>
    <property type="project" value="InterPro"/>
</dbReference>
<dbReference type="GO" id="GO:1990904">
    <property type="term" value="C:ribonucleoprotein complex"/>
    <property type="evidence" value="ECO:0007669"/>
    <property type="project" value="UniProtKB-KW"/>
</dbReference>
<dbReference type="AlphaFoldDB" id="A0A7J0DL72"/>
<feature type="region of interest" description="Disordered" evidence="3">
    <location>
        <begin position="1"/>
        <end position="25"/>
    </location>
</feature>
<evidence type="ECO:0000313" key="5">
    <source>
        <dbReference type="Proteomes" id="UP000585474"/>
    </source>
</evidence>
<proteinExistence type="predicted"/>
<dbReference type="Proteomes" id="UP000585474">
    <property type="component" value="Unassembled WGS sequence"/>
</dbReference>
<evidence type="ECO:0000256" key="1">
    <source>
        <dbReference type="ARBA" id="ARBA00022980"/>
    </source>
</evidence>
<dbReference type="GO" id="GO:0003735">
    <property type="term" value="F:structural constituent of ribosome"/>
    <property type="evidence" value="ECO:0007669"/>
    <property type="project" value="InterPro"/>
</dbReference>
<keyword evidence="2" id="KW-0687">Ribonucleoprotein</keyword>
<dbReference type="GO" id="GO:0005840">
    <property type="term" value="C:ribosome"/>
    <property type="evidence" value="ECO:0007669"/>
    <property type="project" value="UniProtKB-KW"/>
</dbReference>
<feature type="region of interest" description="Disordered" evidence="3">
    <location>
        <begin position="51"/>
        <end position="76"/>
    </location>
</feature>
<dbReference type="Gene3D" id="2.20.25.30">
    <property type="match status" value="1"/>
</dbReference>
<reference evidence="5" key="1">
    <citation type="submission" date="2019-07" db="EMBL/GenBank/DDBJ databases">
        <title>De Novo Assembly of kiwifruit Actinidia rufa.</title>
        <authorList>
            <person name="Sugita-Konishi S."/>
            <person name="Sato K."/>
            <person name="Mori E."/>
            <person name="Abe Y."/>
            <person name="Kisaki G."/>
            <person name="Hamano K."/>
            <person name="Suezawa K."/>
            <person name="Otani M."/>
            <person name="Fukuda T."/>
            <person name="Manabe T."/>
            <person name="Gomi K."/>
            <person name="Tabuchi M."/>
            <person name="Akimitsu K."/>
            <person name="Kataoka I."/>
        </authorList>
    </citation>
    <scope>NUCLEOTIDE SEQUENCE [LARGE SCALE GENOMIC DNA]</scope>
    <source>
        <strain evidence="5">cv. Fuchu</strain>
    </source>
</reference>
<name>A0A7J0DL72_9ERIC</name>
<evidence type="ECO:0000313" key="4">
    <source>
        <dbReference type="EMBL" id="GFS36460.1"/>
    </source>
</evidence>
<feature type="compositionally biased region" description="Basic residues" evidence="3">
    <location>
        <begin position="67"/>
        <end position="76"/>
    </location>
</feature>
<protein>
    <submittedName>
        <fullName evidence="4">Zinc-binding ribosomal protein family protein</fullName>
    </submittedName>
</protein>
<gene>
    <name evidence="4" type="ORF">Acr_00g0046030</name>
</gene>